<protein>
    <submittedName>
        <fullName evidence="1">Uncharacterized protein</fullName>
    </submittedName>
</protein>
<evidence type="ECO:0000313" key="1">
    <source>
        <dbReference type="EMBL" id="KAG2107220.1"/>
    </source>
</evidence>
<dbReference type="RefSeq" id="XP_041292098.1">
    <property type="nucleotide sequence ID" value="XM_041443318.1"/>
</dbReference>
<name>A0A9P7F623_9AGAM</name>
<organism evidence="1 2">
    <name type="scientific">Suillus discolor</name>
    <dbReference type="NCBI Taxonomy" id="1912936"/>
    <lineage>
        <taxon>Eukaryota</taxon>
        <taxon>Fungi</taxon>
        <taxon>Dikarya</taxon>
        <taxon>Basidiomycota</taxon>
        <taxon>Agaricomycotina</taxon>
        <taxon>Agaricomycetes</taxon>
        <taxon>Agaricomycetidae</taxon>
        <taxon>Boletales</taxon>
        <taxon>Suillineae</taxon>
        <taxon>Suillaceae</taxon>
        <taxon>Suillus</taxon>
    </lineage>
</organism>
<keyword evidence="2" id="KW-1185">Reference proteome</keyword>
<dbReference type="Proteomes" id="UP000823399">
    <property type="component" value="Unassembled WGS sequence"/>
</dbReference>
<dbReference type="EMBL" id="JABBWM010000032">
    <property type="protein sequence ID" value="KAG2107220.1"/>
    <property type="molecule type" value="Genomic_DNA"/>
</dbReference>
<proteinExistence type="predicted"/>
<evidence type="ECO:0000313" key="2">
    <source>
        <dbReference type="Proteomes" id="UP000823399"/>
    </source>
</evidence>
<dbReference type="GeneID" id="64705577"/>
<comment type="caution">
    <text evidence="1">The sequence shown here is derived from an EMBL/GenBank/DDBJ whole genome shotgun (WGS) entry which is preliminary data.</text>
</comment>
<sequence>MMLGTAVLTSSAVQSTDVYLKSSPILSSLRKACLVARYQEHSDSKYVDMEMEFVLENLDISSLGLLPGHVYIRNITDVDITAPAGLQSTTTVIGTLTHIKMQAVQLMLKEVSFFYRDKVATIGPKDFTGLMKFGLPQKGISIDLEFCLIPNTPQGLMECKSLGWFFKIEHIEVNVAEGIDMQVKQSNHPILASVFRPVIMLYFHEAISHTLEEQIWGLDFGNTTW</sequence>
<dbReference type="PANTHER" id="PTHR31138:SF1">
    <property type="entry name" value="PDZ DOMAIN-CONTAINING PROTEIN"/>
    <property type="match status" value="1"/>
</dbReference>
<gene>
    <name evidence="1" type="ORF">F5147DRAFT_803085</name>
</gene>
<dbReference type="OrthoDB" id="2688208at2759"/>
<reference evidence="1" key="1">
    <citation type="journal article" date="2020" name="New Phytol.">
        <title>Comparative genomics reveals dynamic genome evolution in host specialist ectomycorrhizal fungi.</title>
        <authorList>
            <person name="Lofgren L.A."/>
            <person name="Nguyen N.H."/>
            <person name="Vilgalys R."/>
            <person name="Ruytinx J."/>
            <person name="Liao H.L."/>
            <person name="Branco S."/>
            <person name="Kuo A."/>
            <person name="LaButti K."/>
            <person name="Lipzen A."/>
            <person name="Andreopoulos W."/>
            <person name="Pangilinan J."/>
            <person name="Riley R."/>
            <person name="Hundley H."/>
            <person name="Na H."/>
            <person name="Barry K."/>
            <person name="Grigoriev I.V."/>
            <person name="Stajich J.E."/>
            <person name="Kennedy P.G."/>
        </authorList>
    </citation>
    <scope>NUCLEOTIDE SEQUENCE</scope>
    <source>
        <strain evidence="1">FC423</strain>
    </source>
</reference>
<dbReference type="AlphaFoldDB" id="A0A9P7F623"/>
<dbReference type="PANTHER" id="PTHR31138">
    <property type="entry name" value="CHROMOSOME 19, WHOLE GENOME SHOTGUN SEQUENCE"/>
    <property type="match status" value="1"/>
</dbReference>
<accession>A0A9P7F623</accession>